<name>A0A834IPA4_RHYFE</name>
<proteinExistence type="predicted"/>
<dbReference type="AlphaFoldDB" id="A0A834IPA4"/>
<dbReference type="EMBL" id="JAACXV010000248">
    <property type="protein sequence ID" value="KAF7281288.1"/>
    <property type="molecule type" value="Genomic_DNA"/>
</dbReference>
<reference evidence="1" key="1">
    <citation type="submission" date="2020-08" db="EMBL/GenBank/DDBJ databases">
        <title>Genome sequencing and assembly of the red palm weevil Rhynchophorus ferrugineus.</title>
        <authorList>
            <person name="Dias G.B."/>
            <person name="Bergman C.M."/>
            <person name="Manee M."/>
        </authorList>
    </citation>
    <scope>NUCLEOTIDE SEQUENCE</scope>
    <source>
        <strain evidence="1">AA-2017</strain>
        <tissue evidence="1">Whole larva</tissue>
    </source>
</reference>
<evidence type="ECO:0000313" key="2">
    <source>
        <dbReference type="Proteomes" id="UP000625711"/>
    </source>
</evidence>
<evidence type="ECO:0000313" key="1">
    <source>
        <dbReference type="EMBL" id="KAF7281288.1"/>
    </source>
</evidence>
<sequence>MMSWLGNGRVIVAMAEVGAGGGEDVPKDNLRDYRTSSATAARISASVREQSEENRKLSGSVLSREQLVSHLAAFDLRRRINLATFLMKGCPGVRRGPFLTGRPRIRCLISIAVTCDPTVSTGWRLVPFKNNLGLPTSEYDDTNYKCFVTQFIQF</sequence>
<comment type="caution">
    <text evidence="1">The sequence shown here is derived from an EMBL/GenBank/DDBJ whole genome shotgun (WGS) entry which is preliminary data.</text>
</comment>
<dbReference type="Proteomes" id="UP000625711">
    <property type="component" value="Unassembled WGS sequence"/>
</dbReference>
<keyword evidence="2" id="KW-1185">Reference proteome</keyword>
<organism evidence="1 2">
    <name type="scientific">Rhynchophorus ferrugineus</name>
    <name type="common">Red palm weevil</name>
    <name type="synonym">Curculio ferrugineus</name>
    <dbReference type="NCBI Taxonomy" id="354439"/>
    <lineage>
        <taxon>Eukaryota</taxon>
        <taxon>Metazoa</taxon>
        <taxon>Ecdysozoa</taxon>
        <taxon>Arthropoda</taxon>
        <taxon>Hexapoda</taxon>
        <taxon>Insecta</taxon>
        <taxon>Pterygota</taxon>
        <taxon>Neoptera</taxon>
        <taxon>Endopterygota</taxon>
        <taxon>Coleoptera</taxon>
        <taxon>Polyphaga</taxon>
        <taxon>Cucujiformia</taxon>
        <taxon>Curculionidae</taxon>
        <taxon>Dryophthorinae</taxon>
        <taxon>Rhynchophorus</taxon>
    </lineage>
</organism>
<accession>A0A834IPA4</accession>
<protein>
    <submittedName>
        <fullName evidence="1">Uncharacterized protein</fullName>
    </submittedName>
</protein>
<gene>
    <name evidence="1" type="ORF">GWI33_004909</name>
</gene>